<evidence type="ECO:0000313" key="2">
    <source>
        <dbReference type="EMBL" id="CAK6959083.1"/>
    </source>
</evidence>
<sequence length="102" mass="11368">MHLKLFLSSLILLTACGPLLAQTPTPPTTQPESEGIMWRLANRARDAKTKVLNVGEAVLGIAGSYYEDHLQPVAESYSQWASDVRGSMWEKIQTTIDNYMPF</sequence>
<feature type="signal peptide" evidence="1">
    <location>
        <begin position="1"/>
        <end position="21"/>
    </location>
</feature>
<reference evidence="2 3" key="1">
    <citation type="submission" date="2024-01" db="EMBL/GenBank/DDBJ databases">
        <authorList>
            <person name="Alioto T."/>
            <person name="Alioto T."/>
            <person name="Gomez Garrido J."/>
        </authorList>
    </citation>
    <scope>NUCLEOTIDE SEQUENCE [LARGE SCALE GENOMIC DNA]</scope>
</reference>
<accession>A0AAV1NIX5</accession>
<organism evidence="2 3">
    <name type="scientific">Scomber scombrus</name>
    <name type="common">Atlantic mackerel</name>
    <name type="synonym">Scomber vernalis</name>
    <dbReference type="NCBI Taxonomy" id="13677"/>
    <lineage>
        <taxon>Eukaryota</taxon>
        <taxon>Metazoa</taxon>
        <taxon>Chordata</taxon>
        <taxon>Craniata</taxon>
        <taxon>Vertebrata</taxon>
        <taxon>Euteleostomi</taxon>
        <taxon>Actinopterygii</taxon>
        <taxon>Neopterygii</taxon>
        <taxon>Teleostei</taxon>
        <taxon>Neoteleostei</taxon>
        <taxon>Acanthomorphata</taxon>
        <taxon>Pelagiaria</taxon>
        <taxon>Scombriformes</taxon>
        <taxon>Scombridae</taxon>
        <taxon>Scomber</taxon>
    </lineage>
</organism>
<keyword evidence="3" id="KW-1185">Reference proteome</keyword>
<feature type="chain" id="PRO_5043393371" evidence="1">
    <location>
        <begin position="22"/>
        <end position="102"/>
    </location>
</feature>
<dbReference type="PROSITE" id="PS51257">
    <property type="entry name" value="PROKAR_LIPOPROTEIN"/>
    <property type="match status" value="1"/>
</dbReference>
<proteinExistence type="predicted"/>
<keyword evidence="1" id="KW-0732">Signal</keyword>
<protein>
    <submittedName>
        <fullName evidence="2">Apolipoprotein C-IV</fullName>
    </submittedName>
</protein>
<evidence type="ECO:0000313" key="3">
    <source>
        <dbReference type="Proteomes" id="UP001314229"/>
    </source>
</evidence>
<name>A0AAV1NIX5_SCOSC</name>
<dbReference type="AlphaFoldDB" id="A0AAV1NIX5"/>
<dbReference type="Proteomes" id="UP001314229">
    <property type="component" value="Unassembled WGS sequence"/>
</dbReference>
<evidence type="ECO:0000256" key="1">
    <source>
        <dbReference type="SAM" id="SignalP"/>
    </source>
</evidence>
<dbReference type="EMBL" id="CAWUFR010000037">
    <property type="protein sequence ID" value="CAK6959083.1"/>
    <property type="molecule type" value="Genomic_DNA"/>
</dbReference>
<comment type="caution">
    <text evidence="2">The sequence shown here is derived from an EMBL/GenBank/DDBJ whole genome shotgun (WGS) entry which is preliminary data.</text>
</comment>
<gene>
    <name evidence="2" type="ORF">FSCOSCO3_A006023</name>
</gene>